<dbReference type="Gene3D" id="1.25.40.10">
    <property type="entry name" value="Tetratricopeptide repeat domain"/>
    <property type="match status" value="6"/>
</dbReference>
<name>A0AAV7FGP2_ARIFI</name>
<dbReference type="GO" id="GO:0005739">
    <property type="term" value="C:mitochondrion"/>
    <property type="evidence" value="ECO:0007669"/>
    <property type="project" value="TreeGrafter"/>
</dbReference>
<dbReference type="Pfam" id="PF01535">
    <property type="entry name" value="PPR"/>
    <property type="match status" value="4"/>
</dbReference>
<keyword evidence="4" id="KW-1185">Reference proteome</keyword>
<evidence type="ECO:0000256" key="2">
    <source>
        <dbReference type="PROSITE-ProRule" id="PRU00708"/>
    </source>
</evidence>
<evidence type="ECO:0008006" key="5">
    <source>
        <dbReference type="Google" id="ProtNLM"/>
    </source>
</evidence>
<keyword evidence="1" id="KW-0677">Repeat</keyword>
<dbReference type="PROSITE" id="PS51375">
    <property type="entry name" value="PPR"/>
    <property type="match status" value="6"/>
</dbReference>
<evidence type="ECO:0000256" key="1">
    <source>
        <dbReference type="ARBA" id="ARBA00022737"/>
    </source>
</evidence>
<evidence type="ECO:0000313" key="4">
    <source>
        <dbReference type="Proteomes" id="UP000825729"/>
    </source>
</evidence>
<dbReference type="Proteomes" id="UP000825729">
    <property type="component" value="Unassembled WGS sequence"/>
</dbReference>
<feature type="repeat" description="PPR" evidence="2">
    <location>
        <begin position="700"/>
        <end position="734"/>
    </location>
</feature>
<accession>A0AAV7FGP2</accession>
<proteinExistence type="predicted"/>
<protein>
    <recommendedName>
        <fullName evidence="5">Pentatricopeptide repeat-containing protein</fullName>
    </recommendedName>
</protein>
<dbReference type="InterPro" id="IPR002885">
    <property type="entry name" value="PPR_rpt"/>
</dbReference>
<dbReference type="PANTHER" id="PTHR47934">
    <property type="entry name" value="PENTATRICOPEPTIDE REPEAT-CONTAINING PROTEIN PET309, MITOCHONDRIAL"/>
    <property type="match status" value="1"/>
</dbReference>
<dbReference type="InterPro" id="IPR011990">
    <property type="entry name" value="TPR-like_helical_dom_sf"/>
</dbReference>
<organism evidence="3 4">
    <name type="scientific">Aristolochia fimbriata</name>
    <name type="common">White veined hardy Dutchman's pipe vine</name>
    <dbReference type="NCBI Taxonomy" id="158543"/>
    <lineage>
        <taxon>Eukaryota</taxon>
        <taxon>Viridiplantae</taxon>
        <taxon>Streptophyta</taxon>
        <taxon>Embryophyta</taxon>
        <taxon>Tracheophyta</taxon>
        <taxon>Spermatophyta</taxon>
        <taxon>Magnoliopsida</taxon>
        <taxon>Magnoliidae</taxon>
        <taxon>Piperales</taxon>
        <taxon>Aristolochiaceae</taxon>
        <taxon>Aristolochia</taxon>
    </lineage>
</organism>
<evidence type="ECO:0000313" key="3">
    <source>
        <dbReference type="EMBL" id="KAG9459282.1"/>
    </source>
</evidence>
<sequence length="986" mass="113257">MLPQALSGFYAVSSRLSEAISFVLCFLPGSLKFSVTSFHLSVFLRVVHHFVVIQVGSFLQISQASEDCLKNFNADCGRVEQALNRGVQKIGCAPANSLQFIMSHAALRFLLVQKVFGQTMLISRNALCAAFRVRNLFVRSFLAISDSPLSRLPQPSPDLTHEADINPVKIALELKEWFGSNKDSGIINTIYDTIQSEDNPEEALSRLNLRLNEKFVVEVLRCQRNSKDVLPCLKFFDWAGRQPGYHHTRGAFHSILKILRQAKRVLDIEHWLQIFSEHHNVYRVRFHDMLVMGYAMVGEVDTALKRLAKMRFHGLDLNSFAYHVLLNSLVEENRFKAVDMIFEQISLRGLENSVTCCLRLKSLIRQNKLEEAKRYVLELEKSNFKFNRNIISSIVSSLCKQGNFQEAQSFVERFRNSACVDLSRSYSILVNYLLESKDGVAAMEFFKRNKAEIHEVFFYHKLIFWFLRENRFEEVYDLLVDMVEDGIVPDRLTVNAVLCFFCKGGMVDVAKELYKSRQEVGLSMNGPTYNHLICALCREGNTDEAYSVLEDCLEHGYFPSKKTFTILVDNLCRDRKLDKMSNLINVALESKVILDNEVCNKCILSLCRAGCADVGYLIPRALSKPGSIFNKDVVYHLVDGLVKLRRGDLVTTLLLEKHKYGSTPSRSSYLTVIRFLCETDQLKEVSDLLEKHLTGEKSTDRRIYNYFIYGAGYAGKPEIVEELFARMVRREIRPGLATKILLLRCFLKSKKIDTALNYFKKFVEMEKPGAKLYNAMIVGLSKVGRFHDAFKLWKEMRENKLIPSLASYEELIKVLCASKEYDIVVKVLNDLEQSGRLASSFICNTLIVHSLQDPNFRWAWPQYSESSRLNLQPLVSVFSGEIRLRDPENLDQFVQGFYPADLFTYNVLLKELSRTGRIDYASILFGKIRQNGFQPNQFTYDIMLYGFCKHGQCEKVKALEKEMECRGLFPSERTKCSCEDMRTWVQ</sequence>
<dbReference type="PANTHER" id="PTHR47934:SF6">
    <property type="entry name" value="MITOCHONDRIAL GROUP I INTRON SPLICING FACTOR CCM1-RELATED"/>
    <property type="match status" value="1"/>
</dbReference>
<feature type="repeat" description="PPR" evidence="2">
    <location>
        <begin position="455"/>
        <end position="489"/>
    </location>
</feature>
<feature type="repeat" description="PPR" evidence="2">
    <location>
        <begin position="769"/>
        <end position="803"/>
    </location>
</feature>
<dbReference type="GO" id="GO:0007005">
    <property type="term" value="P:mitochondrion organization"/>
    <property type="evidence" value="ECO:0007669"/>
    <property type="project" value="TreeGrafter"/>
</dbReference>
<comment type="caution">
    <text evidence="3">The sequence shown here is derived from an EMBL/GenBank/DDBJ whole genome shotgun (WGS) entry which is preliminary data.</text>
</comment>
<dbReference type="EMBL" id="JAINDJ010000002">
    <property type="protein sequence ID" value="KAG9459282.1"/>
    <property type="molecule type" value="Genomic_DNA"/>
</dbReference>
<dbReference type="AlphaFoldDB" id="A0AAV7FGP2"/>
<gene>
    <name evidence="3" type="ORF">H6P81_003790</name>
</gene>
<dbReference type="GO" id="GO:0003729">
    <property type="term" value="F:mRNA binding"/>
    <property type="evidence" value="ECO:0007669"/>
    <property type="project" value="TreeGrafter"/>
</dbReference>
<feature type="repeat" description="PPR" evidence="2">
    <location>
        <begin position="525"/>
        <end position="559"/>
    </location>
</feature>
<dbReference type="Pfam" id="PF13041">
    <property type="entry name" value="PPR_2"/>
    <property type="match status" value="3"/>
</dbReference>
<dbReference type="GO" id="GO:0006396">
    <property type="term" value="P:RNA processing"/>
    <property type="evidence" value="ECO:0007669"/>
    <property type="project" value="TreeGrafter"/>
</dbReference>
<dbReference type="InterPro" id="IPR051114">
    <property type="entry name" value="Mito_RNA_Proc_CCM1"/>
</dbReference>
<dbReference type="NCBIfam" id="TIGR00756">
    <property type="entry name" value="PPR"/>
    <property type="match status" value="5"/>
</dbReference>
<feature type="repeat" description="PPR" evidence="2">
    <location>
        <begin position="936"/>
        <end position="970"/>
    </location>
</feature>
<feature type="repeat" description="PPR" evidence="2">
    <location>
        <begin position="901"/>
        <end position="935"/>
    </location>
</feature>
<reference evidence="3 4" key="1">
    <citation type="submission" date="2021-07" db="EMBL/GenBank/DDBJ databases">
        <title>The Aristolochia fimbriata genome: insights into angiosperm evolution, floral development and chemical biosynthesis.</title>
        <authorList>
            <person name="Jiao Y."/>
        </authorList>
    </citation>
    <scope>NUCLEOTIDE SEQUENCE [LARGE SCALE GENOMIC DNA]</scope>
    <source>
        <strain evidence="3">IBCAS-2021</strain>
        <tissue evidence="3">Leaf</tissue>
    </source>
</reference>